<dbReference type="AlphaFoldDB" id="A0A8J3EWL2"/>
<protein>
    <submittedName>
        <fullName evidence="2">Uncharacterized protein</fullName>
    </submittedName>
</protein>
<keyword evidence="1" id="KW-0472">Membrane</keyword>
<feature type="transmembrane region" description="Helical" evidence="1">
    <location>
        <begin position="100"/>
        <end position="123"/>
    </location>
</feature>
<keyword evidence="1" id="KW-0812">Transmembrane</keyword>
<keyword evidence="1" id="KW-1133">Transmembrane helix</keyword>
<proteinExistence type="predicted"/>
<keyword evidence="3" id="KW-1185">Reference proteome</keyword>
<evidence type="ECO:0000313" key="2">
    <source>
        <dbReference type="EMBL" id="GGI11446.1"/>
    </source>
</evidence>
<name>A0A8J3EWL2_9BACI</name>
<feature type="transmembrane region" description="Helical" evidence="1">
    <location>
        <begin position="74"/>
        <end position="94"/>
    </location>
</feature>
<organism evidence="2 3">
    <name type="scientific">Gottfriedia solisilvae</name>
    <dbReference type="NCBI Taxonomy" id="1516104"/>
    <lineage>
        <taxon>Bacteria</taxon>
        <taxon>Bacillati</taxon>
        <taxon>Bacillota</taxon>
        <taxon>Bacilli</taxon>
        <taxon>Bacillales</taxon>
        <taxon>Bacillaceae</taxon>
        <taxon>Gottfriedia</taxon>
    </lineage>
</organism>
<accession>A0A8J3EWL2</accession>
<comment type="caution">
    <text evidence="2">The sequence shown here is derived from an EMBL/GenBank/DDBJ whole genome shotgun (WGS) entry which is preliminary data.</text>
</comment>
<feature type="transmembrane region" description="Helical" evidence="1">
    <location>
        <begin position="37"/>
        <end position="54"/>
    </location>
</feature>
<dbReference type="OrthoDB" id="2873395at2"/>
<dbReference type="RefSeq" id="WP_087999037.1">
    <property type="nucleotide sequence ID" value="NZ_BMHB01000001.1"/>
</dbReference>
<gene>
    <name evidence="2" type="ORF">GCM10007380_07880</name>
</gene>
<evidence type="ECO:0000313" key="3">
    <source>
        <dbReference type="Proteomes" id="UP000626244"/>
    </source>
</evidence>
<dbReference type="EMBL" id="BMHB01000001">
    <property type="protein sequence ID" value="GGI11446.1"/>
    <property type="molecule type" value="Genomic_DNA"/>
</dbReference>
<sequence length="126" mass="15129">MDEHFIPRKERHRKQFFKRHSYQDQENIHSINYVKAFILYFLLFSMFELVHIYLDQHLLHQSLKSLTNKEIYRCILAGLIYIGSYLCVVDTYFRFGFPSIALRIIIPVLAFVLSFISMLTMLIPHL</sequence>
<dbReference type="Proteomes" id="UP000626244">
    <property type="component" value="Unassembled WGS sequence"/>
</dbReference>
<reference evidence="3" key="1">
    <citation type="journal article" date="2019" name="Int. J. Syst. Evol. Microbiol.">
        <title>The Global Catalogue of Microorganisms (GCM) 10K type strain sequencing project: providing services to taxonomists for standard genome sequencing and annotation.</title>
        <authorList>
            <consortium name="The Broad Institute Genomics Platform"/>
            <consortium name="The Broad Institute Genome Sequencing Center for Infectious Disease"/>
            <person name="Wu L."/>
            <person name="Ma J."/>
        </authorList>
    </citation>
    <scope>NUCLEOTIDE SEQUENCE [LARGE SCALE GENOMIC DNA]</scope>
    <source>
        <strain evidence="3">CGMCC 1.14993</strain>
    </source>
</reference>
<evidence type="ECO:0000256" key="1">
    <source>
        <dbReference type="SAM" id="Phobius"/>
    </source>
</evidence>